<dbReference type="PANTHER" id="PTHR30287">
    <property type="entry name" value="MEMBRANE COMPONENT OF PREDICTED ABC SUPERFAMILY METABOLITE UPTAKE TRANSPORTER"/>
    <property type="match status" value="1"/>
</dbReference>
<keyword evidence="8 11" id="KW-0472">Membrane</keyword>
<keyword evidence="3" id="KW-1003">Cell membrane</keyword>
<dbReference type="EMBL" id="OD000428">
    <property type="protein sequence ID" value="CAD7397612.1"/>
    <property type="molecule type" value="Genomic_DNA"/>
</dbReference>
<evidence type="ECO:0000256" key="7">
    <source>
        <dbReference type="ARBA" id="ARBA00022989"/>
    </source>
</evidence>
<dbReference type="InterPro" id="IPR049727">
    <property type="entry name" value="YbbP"/>
</dbReference>
<proteinExistence type="inferred from homology"/>
<evidence type="ECO:0000256" key="8">
    <source>
        <dbReference type="ARBA" id="ARBA00023136"/>
    </source>
</evidence>
<dbReference type="InterPro" id="IPR017911">
    <property type="entry name" value="MacB-like_ATP-bd"/>
</dbReference>
<dbReference type="Pfam" id="PF00005">
    <property type="entry name" value="ABC_tran"/>
    <property type="match status" value="1"/>
</dbReference>
<comment type="subcellular location">
    <subcellularLocation>
        <location evidence="1">Cell inner membrane</location>
        <topology evidence="1">Multi-pass membrane protein</topology>
    </subcellularLocation>
</comment>
<dbReference type="InterPro" id="IPR003838">
    <property type="entry name" value="ABC3_permease_C"/>
</dbReference>
<evidence type="ECO:0000313" key="13">
    <source>
        <dbReference type="EMBL" id="CAD7397612.1"/>
    </source>
</evidence>
<evidence type="ECO:0000256" key="2">
    <source>
        <dbReference type="ARBA" id="ARBA00022448"/>
    </source>
</evidence>
<feature type="region of interest" description="Disordered" evidence="10">
    <location>
        <begin position="777"/>
        <end position="796"/>
    </location>
</feature>
<dbReference type="PROSITE" id="PS00211">
    <property type="entry name" value="ABC_TRANSPORTER_1"/>
    <property type="match status" value="1"/>
</dbReference>
<feature type="transmembrane region" description="Helical" evidence="11">
    <location>
        <begin position="557"/>
        <end position="577"/>
    </location>
</feature>
<keyword evidence="4 11" id="KW-0812">Transmembrane</keyword>
<comment type="similarity">
    <text evidence="9">Belongs to the ABC transporter superfamily. Macrolide exporter (TC 3.A.1.122) family.</text>
</comment>
<dbReference type="NCBIfam" id="NF007879">
    <property type="entry name" value="PRK10584.1"/>
    <property type="match status" value="1"/>
</dbReference>
<evidence type="ECO:0000256" key="11">
    <source>
        <dbReference type="SAM" id="Phobius"/>
    </source>
</evidence>
<evidence type="ECO:0000256" key="3">
    <source>
        <dbReference type="ARBA" id="ARBA00022475"/>
    </source>
</evidence>
<reference evidence="13" key="1">
    <citation type="submission" date="2020-11" db="EMBL/GenBank/DDBJ databases">
        <authorList>
            <person name="Tran Van P."/>
        </authorList>
    </citation>
    <scope>NUCLEOTIDE SEQUENCE</scope>
</reference>
<name>A0A7R9CJ67_TIMPO</name>
<evidence type="ECO:0000256" key="4">
    <source>
        <dbReference type="ARBA" id="ARBA00022692"/>
    </source>
</evidence>
<dbReference type="InterPro" id="IPR003439">
    <property type="entry name" value="ABC_transporter-like_ATP-bd"/>
</dbReference>
<dbReference type="InterPro" id="IPR017871">
    <property type="entry name" value="ABC_transporter-like_CS"/>
</dbReference>
<dbReference type="GO" id="GO:0005524">
    <property type="term" value="F:ATP binding"/>
    <property type="evidence" value="ECO:0007669"/>
    <property type="project" value="UniProtKB-KW"/>
</dbReference>
<dbReference type="AlphaFoldDB" id="A0A7R9CJ67"/>
<organism evidence="13">
    <name type="scientific">Timema poppense</name>
    <name type="common">Walking stick</name>
    <dbReference type="NCBI Taxonomy" id="170557"/>
    <lineage>
        <taxon>Eukaryota</taxon>
        <taxon>Metazoa</taxon>
        <taxon>Ecdysozoa</taxon>
        <taxon>Arthropoda</taxon>
        <taxon>Hexapoda</taxon>
        <taxon>Insecta</taxon>
        <taxon>Pterygota</taxon>
        <taxon>Neoptera</taxon>
        <taxon>Polyneoptera</taxon>
        <taxon>Phasmatodea</taxon>
        <taxon>Timematodea</taxon>
        <taxon>Timematoidea</taxon>
        <taxon>Timematidae</taxon>
        <taxon>Timema</taxon>
    </lineage>
</organism>
<evidence type="ECO:0000259" key="12">
    <source>
        <dbReference type="PROSITE" id="PS50893"/>
    </source>
</evidence>
<feature type="transmembrane region" description="Helical" evidence="11">
    <location>
        <begin position="627"/>
        <end position="653"/>
    </location>
</feature>
<evidence type="ECO:0000256" key="10">
    <source>
        <dbReference type="SAM" id="MobiDB-lite"/>
    </source>
</evidence>
<dbReference type="Pfam" id="PF02687">
    <property type="entry name" value="FtsX"/>
    <property type="match status" value="2"/>
</dbReference>
<evidence type="ECO:0000256" key="6">
    <source>
        <dbReference type="ARBA" id="ARBA00022840"/>
    </source>
</evidence>
<sequence length="1028" mass="112941">MPAENIVAVHHLKKSVGQGEHELSILTGVELVVKRGQSIALIGESGSGKSTLLAILAGLDDGSSGEVNLVGQPLHTLDEEARAALRAKHIGFVFQSFMLIPTLNALENVELPGLLRGENTRQSRDHAKALLEQLGLGKRLDHLPAQLSGGEQQRVALARAFNGRPDVLFADEPTGNLDRQTGDKIADLLFTLNREHGTTLILVTHDPQLAARCDRRLRLVNGGSMITRWFWREWRSPSLLIVWLALSLAVACVLALGSVSDRMEKGLSQQSREFMAGDRTLSSSRDVPQAWIEEAHRHGLKVGKQLTFQTMTFAADTPQLASVKAVDDIYPMYGDLQTTPPGLKPTAGTVLLAPRLMALLNLKTGDRIDVGDATFTIAGEVIQEPDSGFNPFQMAPRLLMNTADVEKTGAVQPGSRVTWRYKFGGTPSQLASYEKWLLPQLKPEHRWTGMEQDDGALGKSLERSQQFLLLSALLTLLLAVAAVAVAMGHYCRSRYDLVAILKTLGAGRAQLRKLIVGQWLAVLVLSAVTGGAMGLLFEKVLMVLLKPVLPAALPAASLWPWLWSIGAMGVISLLVGLRPYRLLLATQPLRVLRRDVVANVWPLKVYLPVIVCVVVALLAWLMGGSMLLWAVLAGAVVLAMLCGALGWLLLNVLKRVTLQSLPVRLAVNRLLRQPWSTLSQLSAFSLSFMLLAMLLVLRGDLLDRWQQQLPPESPNYFLINIAPEQVTPLKTFLAEHQIIPESFYPIVRARLTQINGAPTEGSQDESLNRELNLTWQDKRPDHNPVTAGSWPPKTGEVSMEEGLAGRLKVKLGDTVTFTGDTQDFSAKVTSLRKVDWESLRPNFFFIFPAGALDGQPQSWLTSFRWEKGNGMLTQLNREFPTVSLLDIGAILKQVGQVLEQVSRALEVMVVLVTACGVLLLLAQVQVGMRQRHQELVVYRTLGAGKKLLRTTLWCEFALLGLVSGLVAAIGAETALALLQTRVFDFPWEPDWRLWLILPICGALLLSLCGGWLGTRLLKGKALFRQFVS</sequence>
<evidence type="ECO:0000256" key="1">
    <source>
        <dbReference type="ARBA" id="ARBA00004429"/>
    </source>
</evidence>
<dbReference type="PROSITE" id="PS50893">
    <property type="entry name" value="ABC_TRANSPORTER_2"/>
    <property type="match status" value="1"/>
</dbReference>
<accession>A0A7R9CJ67</accession>
<dbReference type="InterPro" id="IPR038766">
    <property type="entry name" value="Membrane_comp_ABC_pdt"/>
</dbReference>
<dbReference type="SMART" id="SM00382">
    <property type="entry name" value="AAA"/>
    <property type="match status" value="1"/>
</dbReference>
<dbReference type="Gene3D" id="3.40.50.300">
    <property type="entry name" value="P-loop containing nucleotide triphosphate hydrolases"/>
    <property type="match status" value="1"/>
</dbReference>
<dbReference type="NCBIfam" id="NF041854">
    <property type="entry name" value="ABC_perm_YbbP"/>
    <property type="match status" value="1"/>
</dbReference>
<keyword evidence="2" id="KW-0813">Transport</keyword>
<feature type="transmembrane region" description="Helical" evidence="11">
    <location>
        <begin position="947"/>
        <end position="971"/>
    </location>
</feature>
<dbReference type="SUPFAM" id="SSF52540">
    <property type="entry name" value="P-loop containing nucleoside triphosphate hydrolases"/>
    <property type="match status" value="1"/>
</dbReference>
<keyword evidence="5" id="KW-0547">Nucleotide-binding</keyword>
<dbReference type="InterPro" id="IPR027417">
    <property type="entry name" value="P-loop_NTPase"/>
</dbReference>
<keyword evidence="7 11" id="KW-1133">Transmembrane helix</keyword>
<feature type="transmembrane region" description="Helical" evidence="11">
    <location>
        <begin position="467"/>
        <end position="490"/>
    </location>
</feature>
<dbReference type="GO" id="GO:0005886">
    <property type="term" value="C:plasma membrane"/>
    <property type="evidence" value="ECO:0007669"/>
    <property type="project" value="UniProtKB-SubCell"/>
</dbReference>
<feature type="transmembrane region" description="Helical" evidence="11">
    <location>
        <begin position="511"/>
        <end position="537"/>
    </location>
</feature>
<feature type="transmembrane region" description="Helical" evidence="11">
    <location>
        <begin position="907"/>
        <end position="926"/>
    </location>
</feature>
<feature type="transmembrane region" description="Helical" evidence="11">
    <location>
        <begin position="674"/>
        <end position="697"/>
    </location>
</feature>
<dbReference type="CDD" id="cd03255">
    <property type="entry name" value="ABC_MJ0796_LolCDE_FtsE"/>
    <property type="match status" value="1"/>
</dbReference>
<evidence type="ECO:0000256" key="9">
    <source>
        <dbReference type="ARBA" id="ARBA00038388"/>
    </source>
</evidence>
<feature type="domain" description="ABC transporter" evidence="12">
    <location>
        <begin position="7"/>
        <end position="247"/>
    </location>
</feature>
<dbReference type="InterPro" id="IPR003593">
    <property type="entry name" value="AAA+_ATPase"/>
</dbReference>
<feature type="transmembrane region" description="Helical" evidence="11">
    <location>
        <begin position="598"/>
        <end position="621"/>
    </location>
</feature>
<protein>
    <recommendedName>
        <fullName evidence="12">ABC transporter domain-containing protein</fullName>
    </recommendedName>
</protein>
<keyword evidence="6" id="KW-0067">ATP-binding</keyword>
<dbReference type="GO" id="GO:0016887">
    <property type="term" value="F:ATP hydrolysis activity"/>
    <property type="evidence" value="ECO:0007669"/>
    <property type="project" value="InterPro"/>
</dbReference>
<feature type="transmembrane region" description="Helical" evidence="11">
    <location>
        <begin position="238"/>
        <end position="259"/>
    </location>
</feature>
<dbReference type="PANTHER" id="PTHR30287:SF1">
    <property type="entry name" value="INNER MEMBRANE PROTEIN"/>
    <property type="match status" value="1"/>
</dbReference>
<feature type="transmembrane region" description="Helical" evidence="11">
    <location>
        <begin position="991"/>
        <end position="1014"/>
    </location>
</feature>
<evidence type="ECO:0000256" key="5">
    <source>
        <dbReference type="ARBA" id="ARBA00022741"/>
    </source>
</evidence>
<dbReference type="FunFam" id="3.40.50.300:FF:000423">
    <property type="entry name" value="ABC transporter ATP-binding protein YbbA"/>
    <property type="match status" value="1"/>
</dbReference>
<gene>
    <name evidence="13" type="ORF">TPSB3V08_LOCUS1232</name>
</gene>